<keyword evidence="3" id="KW-1185">Reference proteome</keyword>
<proteinExistence type="predicted"/>
<feature type="transmembrane region" description="Helical" evidence="1">
    <location>
        <begin position="174"/>
        <end position="191"/>
    </location>
</feature>
<sequence>MSDELKSKSIWGFFLSIKSILLFFLVFILPLAIATSIQFVPGYWINGAYMFFAVSAIILTTEVVLYLWMWALGNAYYKASPVREMFSNKAFRLFVWIPLLVTVLFIAFWVYGASTIYMGKLSAANMLYSTLLYAIPLQLIFMIGKFYCFYFTAKLLKSAETGKKARFENFTKEFILLLFFPIGLWFIQPRINKLYRQLTIW</sequence>
<evidence type="ECO:0000313" key="2">
    <source>
        <dbReference type="EMBL" id="URW79173.1"/>
    </source>
</evidence>
<accession>A0A9J6ZN81</accession>
<feature type="transmembrane region" description="Helical" evidence="1">
    <location>
        <begin position="131"/>
        <end position="153"/>
    </location>
</feature>
<keyword evidence="1" id="KW-1133">Transmembrane helix</keyword>
<organism evidence="2 3">
    <name type="scientific">Xiashengella succiniciproducens</name>
    <dbReference type="NCBI Taxonomy" id="2949635"/>
    <lineage>
        <taxon>Bacteria</taxon>
        <taxon>Pseudomonadati</taxon>
        <taxon>Bacteroidota</taxon>
        <taxon>Bacteroidia</taxon>
        <taxon>Marinilabiliales</taxon>
        <taxon>Marinilabiliaceae</taxon>
        <taxon>Xiashengella</taxon>
    </lineage>
</organism>
<gene>
    <name evidence="2" type="ORF">M9189_09940</name>
</gene>
<dbReference type="KEGG" id="alkq:M9189_09940"/>
<evidence type="ECO:0000313" key="3">
    <source>
        <dbReference type="Proteomes" id="UP001056426"/>
    </source>
</evidence>
<reference evidence="2" key="2">
    <citation type="submission" date="2022-06" db="EMBL/GenBank/DDBJ databases">
        <title>Xiashengella guii gen. nov. sp. nov., a bacterium isolated form anaerobic digestion tank.</title>
        <authorList>
            <person name="Huang H."/>
        </authorList>
    </citation>
    <scope>NUCLEOTIDE SEQUENCE</scope>
    <source>
        <strain evidence="2">Ai-910</strain>
    </source>
</reference>
<protein>
    <submittedName>
        <fullName evidence="2">Uncharacterized protein</fullName>
    </submittedName>
</protein>
<keyword evidence="1" id="KW-0812">Transmembrane</keyword>
<dbReference type="Proteomes" id="UP001056426">
    <property type="component" value="Chromosome"/>
</dbReference>
<feature type="transmembrane region" description="Helical" evidence="1">
    <location>
        <begin position="49"/>
        <end position="72"/>
    </location>
</feature>
<keyword evidence="1" id="KW-0472">Membrane</keyword>
<evidence type="ECO:0000256" key="1">
    <source>
        <dbReference type="SAM" id="Phobius"/>
    </source>
</evidence>
<reference evidence="2" key="1">
    <citation type="submission" date="2022-05" db="EMBL/GenBank/DDBJ databases">
        <authorList>
            <person name="Sun X."/>
        </authorList>
    </citation>
    <scope>NUCLEOTIDE SEQUENCE</scope>
    <source>
        <strain evidence="2">Ai-910</strain>
    </source>
</reference>
<dbReference type="RefSeq" id="WP_250722844.1">
    <property type="nucleotide sequence ID" value="NZ_CP098400.1"/>
</dbReference>
<dbReference type="AlphaFoldDB" id="A0A9J6ZN81"/>
<name>A0A9J6ZN81_9BACT</name>
<feature type="transmembrane region" description="Helical" evidence="1">
    <location>
        <begin position="12"/>
        <end position="37"/>
    </location>
</feature>
<dbReference type="EMBL" id="CP098400">
    <property type="protein sequence ID" value="URW79173.1"/>
    <property type="molecule type" value="Genomic_DNA"/>
</dbReference>
<feature type="transmembrane region" description="Helical" evidence="1">
    <location>
        <begin position="93"/>
        <end position="111"/>
    </location>
</feature>